<proteinExistence type="predicted"/>
<organism evidence="2 3">
    <name type="scientific">Gluconobacter morbifer G707</name>
    <dbReference type="NCBI Taxonomy" id="1088869"/>
    <lineage>
        <taxon>Bacteria</taxon>
        <taxon>Pseudomonadati</taxon>
        <taxon>Pseudomonadota</taxon>
        <taxon>Alphaproteobacteria</taxon>
        <taxon>Acetobacterales</taxon>
        <taxon>Acetobacteraceae</taxon>
        <taxon>Gluconobacter</taxon>
    </lineage>
</organism>
<protein>
    <recommendedName>
        <fullName evidence="4">DUF2125 domain-containing protein</fullName>
    </recommendedName>
</protein>
<accession>G6XKU2</accession>
<keyword evidence="3" id="KW-1185">Reference proteome</keyword>
<feature type="region of interest" description="Disordered" evidence="1">
    <location>
        <begin position="283"/>
        <end position="302"/>
    </location>
</feature>
<evidence type="ECO:0000256" key="1">
    <source>
        <dbReference type="SAM" id="MobiDB-lite"/>
    </source>
</evidence>
<name>G6XKU2_9PROT</name>
<reference evidence="2 3" key="1">
    <citation type="submission" date="2011-10" db="EMBL/GenBank/DDBJ databases">
        <title>Genome sequence of Gluconobacter morbifer G707, isolated from Drosophila gut.</title>
        <authorList>
            <person name="Lee W.-J."/>
            <person name="Kim E.-K."/>
        </authorList>
    </citation>
    <scope>NUCLEOTIDE SEQUENCE [LARGE SCALE GENOMIC DNA]</scope>
    <source>
        <strain evidence="2 3">G707</strain>
    </source>
</reference>
<evidence type="ECO:0000313" key="3">
    <source>
        <dbReference type="Proteomes" id="UP000004949"/>
    </source>
</evidence>
<dbReference type="STRING" id="1088869.GMO_21080"/>
<evidence type="ECO:0000313" key="2">
    <source>
        <dbReference type="EMBL" id="EHH67655.1"/>
    </source>
</evidence>
<sequence length="338" mass="36533">MLAILNTLCWLLMERRLEHTLSQAEALARQNGWTTTHATPHRRGWPIGAWLEVSNPTLLHPKSTQAPYDAGWTGQTLVLGGGWWSFAGQALLVTLEGRHAARLSGPDGHGTLLGQNIHLRLSPHGLSGFRAPELRIALSFPTVEQTLLLHALSGQVLVAPHARADATRFGVTAHARDMTGLTFPFGYAPPLHEISLALALSGPATAKTDSFFLPSGYSDLRVQNAAASFYSTPDSSRITVSGRLALPALTGDLTATLQHWHELGRQLLSVPAIRSQIPPAMLPDLEKATQDTKDKTTGKGRSLTVSFPVLNGRPVVENALLFPLLTQKFSIPTQPVPH</sequence>
<dbReference type="AlphaFoldDB" id="G6XKU2"/>
<dbReference type="Proteomes" id="UP000004949">
    <property type="component" value="Unassembled WGS sequence"/>
</dbReference>
<dbReference type="PATRIC" id="fig|1088869.3.peg.2102"/>
<feature type="compositionally biased region" description="Basic and acidic residues" evidence="1">
    <location>
        <begin position="284"/>
        <end position="297"/>
    </location>
</feature>
<comment type="caution">
    <text evidence="2">The sequence shown here is derived from an EMBL/GenBank/DDBJ whole genome shotgun (WGS) entry which is preliminary data.</text>
</comment>
<evidence type="ECO:0008006" key="4">
    <source>
        <dbReference type="Google" id="ProtNLM"/>
    </source>
</evidence>
<gene>
    <name evidence="2" type="ORF">GMO_21080</name>
</gene>
<dbReference type="EMBL" id="AGQV01000007">
    <property type="protein sequence ID" value="EHH67655.1"/>
    <property type="molecule type" value="Genomic_DNA"/>
</dbReference>